<dbReference type="EMBL" id="CP114370">
    <property type="protein sequence ID" value="WBP84203.1"/>
    <property type="molecule type" value="Genomic_DNA"/>
</dbReference>
<evidence type="ECO:0000313" key="1">
    <source>
        <dbReference type="EMBL" id="WBP84203.1"/>
    </source>
</evidence>
<gene>
    <name evidence="1" type="primary">rsgA</name>
    <name evidence="1" type="ORF">Me_995_000166</name>
</gene>
<accession>A0ACD4PJA1</accession>
<reference evidence="1" key="1">
    <citation type="submission" date="2022-12" db="EMBL/GenBank/DDBJ databases">
        <authorList>
            <consortium name="Asia Pacific Centre for Animal Health"/>
            <person name="Klose S.M."/>
            <person name="Legione A.R."/>
            <person name="Monotti I."/>
            <person name="Bushell R."/>
            <person name="Marenda M.S."/>
            <person name="Sugiyama T."/>
            <person name="Browning G.F."/>
            <person name="Vaz P.K."/>
        </authorList>
    </citation>
    <scope>NUCLEOTIDE SEQUENCE</scope>
    <source>
        <strain evidence="1">Felid995</strain>
    </source>
</reference>
<proteinExistence type="predicted"/>
<keyword evidence="2" id="KW-1185">Reference proteome</keyword>
<organism evidence="1 2">
    <name type="scientific">Mycoplasmopsis edwardii</name>
    <dbReference type="NCBI Taxonomy" id="53558"/>
    <lineage>
        <taxon>Bacteria</taxon>
        <taxon>Bacillati</taxon>
        <taxon>Mycoplasmatota</taxon>
        <taxon>Mycoplasmoidales</taxon>
        <taxon>Metamycoplasmataceae</taxon>
        <taxon>Mycoplasmopsis</taxon>
    </lineage>
</organism>
<sequence>MGNFRIFSIVAGSFEICNLENKERIKIPAAGKLRYNNISPLVGDIVEIKNDLIVDIKERENELVRPKVANIDQVVIVMSIEEPKFSSFLIDKYLSIIEFKNIKPIIFITKSDLNENDAIYWSEKYKKMGYDVFLLGKEENLDHLNHLFTNKFTLFMGQSGVGKTTAINKLGSFNYNTQTISKALGRGKHTTRVTQIIDFLDGFLIDTPGFSSLEVPMEEIELAKSFKNFREFAQFCKYRSCLHFNENENDCAIKLALQNQEIEEFRYENYLKLLKEIKEKR</sequence>
<dbReference type="Proteomes" id="UP001213039">
    <property type="component" value="Chromosome"/>
</dbReference>
<evidence type="ECO:0000313" key="2">
    <source>
        <dbReference type="Proteomes" id="UP001213039"/>
    </source>
</evidence>
<protein>
    <submittedName>
        <fullName evidence="1">Ribosome small subunit-dependent GTPase A</fullName>
    </submittedName>
</protein>
<name>A0ACD4PJA1_9BACT</name>